<comment type="caution">
    <text evidence="2">The sequence shown here is derived from an EMBL/GenBank/DDBJ whole genome shotgun (WGS) entry which is preliminary data.</text>
</comment>
<accession>A0AAV5D9R0</accession>
<evidence type="ECO:0000313" key="2">
    <source>
        <dbReference type="EMBL" id="GJN07039.1"/>
    </source>
</evidence>
<keyword evidence="1" id="KW-1133">Transmembrane helix</keyword>
<name>A0AAV5D9R0_ELECO</name>
<keyword evidence="1" id="KW-0812">Transmembrane</keyword>
<evidence type="ECO:0000313" key="3">
    <source>
        <dbReference type="Proteomes" id="UP001054889"/>
    </source>
</evidence>
<keyword evidence="3" id="KW-1185">Reference proteome</keyword>
<dbReference type="AlphaFoldDB" id="A0AAV5D9R0"/>
<gene>
    <name evidence="2" type="primary">ga24828</name>
    <name evidence="2" type="ORF">PR202_ga24828</name>
</gene>
<protein>
    <submittedName>
        <fullName evidence="2">Uncharacterized protein</fullName>
    </submittedName>
</protein>
<evidence type="ECO:0000256" key="1">
    <source>
        <dbReference type="SAM" id="Phobius"/>
    </source>
</evidence>
<feature type="transmembrane region" description="Helical" evidence="1">
    <location>
        <begin position="138"/>
        <end position="154"/>
    </location>
</feature>
<reference evidence="2" key="1">
    <citation type="journal article" date="2018" name="DNA Res.">
        <title>Multiple hybrid de novo genome assembly of finger millet, an orphan allotetraploid crop.</title>
        <authorList>
            <person name="Hatakeyama M."/>
            <person name="Aluri S."/>
            <person name="Balachadran M.T."/>
            <person name="Sivarajan S.R."/>
            <person name="Patrignani A."/>
            <person name="Gruter S."/>
            <person name="Poveda L."/>
            <person name="Shimizu-Inatsugi R."/>
            <person name="Baeten J."/>
            <person name="Francoijs K.J."/>
            <person name="Nataraja K.N."/>
            <person name="Reddy Y.A.N."/>
            <person name="Phadnis S."/>
            <person name="Ravikumar R.L."/>
            <person name="Schlapbach R."/>
            <person name="Sreeman S.M."/>
            <person name="Shimizu K.K."/>
        </authorList>
    </citation>
    <scope>NUCLEOTIDE SEQUENCE</scope>
</reference>
<sequence>MNDKDCCFELIPVDGGATGPESLAFDGSGDGPYTGGSSYSGCRASARGSSTHPPPRAVSVSAIFLLLDSRLSLLARSSPASTIRVARCSSCALDINNFHDAIQIQVQSILMMYTCASELTGRISGSLRRSVSMRATKLLVLAGLVAAAVLLLALDSRGSDDVMRMLEI</sequence>
<organism evidence="2 3">
    <name type="scientific">Eleusine coracana subsp. coracana</name>
    <dbReference type="NCBI Taxonomy" id="191504"/>
    <lineage>
        <taxon>Eukaryota</taxon>
        <taxon>Viridiplantae</taxon>
        <taxon>Streptophyta</taxon>
        <taxon>Embryophyta</taxon>
        <taxon>Tracheophyta</taxon>
        <taxon>Spermatophyta</taxon>
        <taxon>Magnoliopsida</taxon>
        <taxon>Liliopsida</taxon>
        <taxon>Poales</taxon>
        <taxon>Poaceae</taxon>
        <taxon>PACMAD clade</taxon>
        <taxon>Chloridoideae</taxon>
        <taxon>Cynodonteae</taxon>
        <taxon>Eleusininae</taxon>
        <taxon>Eleusine</taxon>
    </lineage>
</organism>
<proteinExistence type="predicted"/>
<dbReference type="Proteomes" id="UP001054889">
    <property type="component" value="Unassembled WGS sequence"/>
</dbReference>
<keyword evidence="1" id="KW-0472">Membrane</keyword>
<reference evidence="2" key="2">
    <citation type="submission" date="2021-12" db="EMBL/GenBank/DDBJ databases">
        <title>Resequencing data analysis of finger millet.</title>
        <authorList>
            <person name="Hatakeyama M."/>
            <person name="Aluri S."/>
            <person name="Balachadran M.T."/>
            <person name="Sivarajan S.R."/>
            <person name="Poveda L."/>
            <person name="Shimizu-Inatsugi R."/>
            <person name="Schlapbach R."/>
            <person name="Sreeman S.M."/>
            <person name="Shimizu K.K."/>
        </authorList>
    </citation>
    <scope>NUCLEOTIDE SEQUENCE</scope>
</reference>
<dbReference type="EMBL" id="BQKI01000013">
    <property type="protein sequence ID" value="GJN07039.1"/>
    <property type="molecule type" value="Genomic_DNA"/>
</dbReference>